<dbReference type="RefSeq" id="XP_008876381.1">
    <property type="nucleotide sequence ID" value="XM_008878159.1"/>
</dbReference>
<feature type="region of interest" description="Disordered" evidence="1">
    <location>
        <begin position="1"/>
        <end position="26"/>
    </location>
</feature>
<dbReference type="GeneID" id="20088515"/>
<dbReference type="AlphaFoldDB" id="A0A024TME9"/>
<gene>
    <name evidence="2" type="ORF">H310_11465</name>
</gene>
<dbReference type="VEuPathDB" id="FungiDB:H310_11465"/>
<reference evidence="2" key="1">
    <citation type="submission" date="2013-12" db="EMBL/GenBank/DDBJ databases">
        <title>The Genome Sequence of Aphanomyces invadans NJM9701.</title>
        <authorList>
            <consortium name="The Broad Institute Genomics Platform"/>
            <person name="Russ C."/>
            <person name="Tyler B."/>
            <person name="van West P."/>
            <person name="Dieguez-Uribeondo J."/>
            <person name="Young S.K."/>
            <person name="Zeng Q."/>
            <person name="Gargeya S."/>
            <person name="Fitzgerald M."/>
            <person name="Abouelleil A."/>
            <person name="Alvarado L."/>
            <person name="Chapman S.B."/>
            <person name="Gainer-Dewar J."/>
            <person name="Goldberg J."/>
            <person name="Griggs A."/>
            <person name="Gujja S."/>
            <person name="Hansen M."/>
            <person name="Howarth C."/>
            <person name="Imamovic A."/>
            <person name="Ireland A."/>
            <person name="Larimer J."/>
            <person name="McCowan C."/>
            <person name="Murphy C."/>
            <person name="Pearson M."/>
            <person name="Poon T.W."/>
            <person name="Priest M."/>
            <person name="Roberts A."/>
            <person name="Saif S."/>
            <person name="Shea T."/>
            <person name="Sykes S."/>
            <person name="Wortman J."/>
            <person name="Nusbaum C."/>
            <person name="Birren B."/>
        </authorList>
    </citation>
    <scope>NUCLEOTIDE SEQUENCE [LARGE SCALE GENOMIC DNA]</scope>
    <source>
        <strain evidence="2">NJM9701</strain>
    </source>
</reference>
<evidence type="ECO:0000313" key="2">
    <source>
        <dbReference type="EMBL" id="ETV95208.1"/>
    </source>
</evidence>
<name>A0A024TME9_9STRA</name>
<dbReference type="EMBL" id="KI913982">
    <property type="protein sequence ID" value="ETV95208.1"/>
    <property type="molecule type" value="Genomic_DNA"/>
</dbReference>
<accession>A0A024TME9</accession>
<sequence length="151" mass="17108">MDHAVKAKKTLKEEKNKKIGKRESDGHRVREATLITMKRNADTFDLDDDATPSKVKGGRSSSALKDAESAVVDIMSMIDASNEFKRAELEAKRESNAPLQRKVLEVQRYRFDKAEREANLALEQQERQSQLKFMEITIDLLSGLAKKLSES</sequence>
<organism evidence="2">
    <name type="scientific">Aphanomyces invadans</name>
    <dbReference type="NCBI Taxonomy" id="157072"/>
    <lineage>
        <taxon>Eukaryota</taxon>
        <taxon>Sar</taxon>
        <taxon>Stramenopiles</taxon>
        <taxon>Oomycota</taxon>
        <taxon>Saprolegniomycetes</taxon>
        <taxon>Saprolegniales</taxon>
        <taxon>Verrucalvaceae</taxon>
        <taxon>Aphanomyces</taxon>
    </lineage>
</organism>
<evidence type="ECO:0008006" key="3">
    <source>
        <dbReference type="Google" id="ProtNLM"/>
    </source>
</evidence>
<protein>
    <recommendedName>
        <fullName evidence="3">No apical meristem-associated C-terminal domain-containing protein</fullName>
    </recommendedName>
</protein>
<proteinExistence type="predicted"/>
<evidence type="ECO:0000256" key="1">
    <source>
        <dbReference type="SAM" id="MobiDB-lite"/>
    </source>
</evidence>